<dbReference type="Proteomes" id="UP001057402">
    <property type="component" value="Chromosome 7"/>
</dbReference>
<evidence type="ECO:0000313" key="1">
    <source>
        <dbReference type="EMBL" id="KAI4338568.1"/>
    </source>
</evidence>
<dbReference type="EMBL" id="CM042886">
    <property type="protein sequence ID" value="KAI4338568.1"/>
    <property type="molecule type" value="Genomic_DNA"/>
</dbReference>
<keyword evidence="2" id="KW-1185">Reference proteome</keyword>
<evidence type="ECO:0000313" key="2">
    <source>
        <dbReference type="Proteomes" id="UP001057402"/>
    </source>
</evidence>
<proteinExistence type="predicted"/>
<name>A0ACB9NR31_9MYRT</name>
<sequence length="344" mass="39855">MTRLSSRSRSRSGILQVPSSKEAMGCRGLKIKKRRGRHGPPSATGFKRARVVEICIKEQGYEGSWYTARIIDRVHADKYLVEYFTLYTDDETSPLREEVSLEFIRPSPPCLPGTHLRPLDKVDTWFNDGWWTGIISKVLRDGRYVVYFITTNEELIYDRACLRPHCDWISGEWVIGSKDDQSRLASWRTNCTGKEEGNETVCHTDFFNGMKVEVRSDEDGFQGSWFAAVIVGAAGNNKYLVEYETLKTDDGSQFLREEQDASYIRPVPPTIQRMYPFSRLEAVDVWYSEGWWIGYISQILDNWNYIVYFRTTNEEMVFNHTDLRPHQEWVGGQWLSAGKEHLAV</sequence>
<accession>A0ACB9NR31</accession>
<protein>
    <submittedName>
        <fullName evidence="1">Uncharacterized protein</fullName>
    </submittedName>
</protein>
<reference evidence="2" key="1">
    <citation type="journal article" date="2023" name="Front. Plant Sci.">
        <title>Chromosomal-level genome assembly of Melastoma candidum provides insights into trichome evolution.</title>
        <authorList>
            <person name="Zhong Y."/>
            <person name="Wu W."/>
            <person name="Sun C."/>
            <person name="Zou P."/>
            <person name="Liu Y."/>
            <person name="Dai S."/>
            <person name="Zhou R."/>
        </authorList>
    </citation>
    <scope>NUCLEOTIDE SEQUENCE [LARGE SCALE GENOMIC DNA]</scope>
</reference>
<comment type="caution">
    <text evidence="1">The sequence shown here is derived from an EMBL/GenBank/DDBJ whole genome shotgun (WGS) entry which is preliminary data.</text>
</comment>
<organism evidence="1 2">
    <name type="scientific">Melastoma candidum</name>
    <dbReference type="NCBI Taxonomy" id="119954"/>
    <lineage>
        <taxon>Eukaryota</taxon>
        <taxon>Viridiplantae</taxon>
        <taxon>Streptophyta</taxon>
        <taxon>Embryophyta</taxon>
        <taxon>Tracheophyta</taxon>
        <taxon>Spermatophyta</taxon>
        <taxon>Magnoliopsida</taxon>
        <taxon>eudicotyledons</taxon>
        <taxon>Gunneridae</taxon>
        <taxon>Pentapetalae</taxon>
        <taxon>rosids</taxon>
        <taxon>malvids</taxon>
        <taxon>Myrtales</taxon>
        <taxon>Melastomataceae</taxon>
        <taxon>Melastomatoideae</taxon>
        <taxon>Melastomateae</taxon>
        <taxon>Melastoma</taxon>
    </lineage>
</organism>
<gene>
    <name evidence="1" type="ORF">MLD38_023612</name>
</gene>